<name>A0A4C1VYR8_EUMVA</name>
<proteinExistence type="predicted"/>
<accession>A0A4C1VYR8</accession>
<protein>
    <submittedName>
        <fullName evidence="1">Uncharacterized protein</fullName>
    </submittedName>
</protein>
<dbReference type="Proteomes" id="UP000299102">
    <property type="component" value="Unassembled WGS sequence"/>
</dbReference>
<keyword evidence="2" id="KW-1185">Reference proteome</keyword>
<dbReference type="EMBL" id="BGZK01000435">
    <property type="protein sequence ID" value="GBP43389.1"/>
    <property type="molecule type" value="Genomic_DNA"/>
</dbReference>
<reference evidence="1 2" key="1">
    <citation type="journal article" date="2019" name="Commun. Biol.">
        <title>The bagworm genome reveals a unique fibroin gene that provides high tensile strength.</title>
        <authorList>
            <person name="Kono N."/>
            <person name="Nakamura H."/>
            <person name="Ohtoshi R."/>
            <person name="Tomita M."/>
            <person name="Numata K."/>
            <person name="Arakawa K."/>
        </authorList>
    </citation>
    <scope>NUCLEOTIDE SEQUENCE [LARGE SCALE GENOMIC DNA]</scope>
</reference>
<evidence type="ECO:0000313" key="2">
    <source>
        <dbReference type="Proteomes" id="UP000299102"/>
    </source>
</evidence>
<evidence type="ECO:0000313" key="1">
    <source>
        <dbReference type="EMBL" id="GBP43389.1"/>
    </source>
</evidence>
<comment type="caution">
    <text evidence="1">The sequence shown here is derived from an EMBL/GenBank/DDBJ whole genome shotgun (WGS) entry which is preliminary data.</text>
</comment>
<sequence length="188" mass="21023">MPLRRRILPKSFYFGSRRLELEFYPLVQRGSEATVVRPTPRSDDVLVGTKRLSMYPYSLSSARSPAMLLKEGVRCVRTRPSSNICGRLVHHGFLTSMRIGNVNYMIRFLGVRRNPERVGIARGSRLGSIQTRCWFTRGTLYGPCDSSAGVVCPGRRARGDPSSLPGPAAARRSPPPSSLFLVFTLYIF</sequence>
<dbReference type="AlphaFoldDB" id="A0A4C1VYR8"/>
<gene>
    <name evidence="1" type="ORF">EVAR_33917_1</name>
</gene>
<organism evidence="1 2">
    <name type="scientific">Eumeta variegata</name>
    <name type="common">Bagworm moth</name>
    <name type="synonym">Eumeta japonica</name>
    <dbReference type="NCBI Taxonomy" id="151549"/>
    <lineage>
        <taxon>Eukaryota</taxon>
        <taxon>Metazoa</taxon>
        <taxon>Ecdysozoa</taxon>
        <taxon>Arthropoda</taxon>
        <taxon>Hexapoda</taxon>
        <taxon>Insecta</taxon>
        <taxon>Pterygota</taxon>
        <taxon>Neoptera</taxon>
        <taxon>Endopterygota</taxon>
        <taxon>Lepidoptera</taxon>
        <taxon>Glossata</taxon>
        <taxon>Ditrysia</taxon>
        <taxon>Tineoidea</taxon>
        <taxon>Psychidae</taxon>
        <taxon>Oiketicinae</taxon>
        <taxon>Eumeta</taxon>
    </lineage>
</organism>